<dbReference type="InterPro" id="IPR002078">
    <property type="entry name" value="Sigma_54_int"/>
</dbReference>
<evidence type="ECO:0000256" key="1">
    <source>
        <dbReference type="ARBA" id="ARBA00022741"/>
    </source>
</evidence>
<dbReference type="Pfam" id="PF00158">
    <property type="entry name" value="Sigma54_activat"/>
    <property type="match status" value="1"/>
</dbReference>
<keyword evidence="5" id="KW-1185">Reference proteome</keyword>
<feature type="non-terminal residue" evidence="4">
    <location>
        <position position="1"/>
    </location>
</feature>
<evidence type="ECO:0000313" key="4">
    <source>
        <dbReference type="EMBL" id="MFH7519061.1"/>
    </source>
</evidence>
<organism evidence="4 5">
    <name type="scientific">Pseudomonas syringae pv. tagetis</name>
    <dbReference type="NCBI Taxonomy" id="129140"/>
    <lineage>
        <taxon>Bacteria</taxon>
        <taxon>Pseudomonadati</taxon>
        <taxon>Pseudomonadota</taxon>
        <taxon>Gammaproteobacteria</taxon>
        <taxon>Pseudomonadales</taxon>
        <taxon>Pseudomonadaceae</taxon>
        <taxon>Pseudomonas</taxon>
    </lineage>
</organism>
<dbReference type="PROSITE" id="PS50045">
    <property type="entry name" value="SIGMA54_INTERACT_4"/>
    <property type="match status" value="1"/>
</dbReference>
<name>A0ABW7NVX0_9PSED</name>
<dbReference type="SUPFAM" id="SSF52540">
    <property type="entry name" value="P-loop containing nucleoside triphosphate hydrolases"/>
    <property type="match status" value="1"/>
</dbReference>
<dbReference type="InterPro" id="IPR027417">
    <property type="entry name" value="P-loop_NTPase"/>
</dbReference>
<dbReference type="PANTHER" id="PTHR32071">
    <property type="entry name" value="TRANSCRIPTIONAL REGULATORY PROTEIN"/>
    <property type="match status" value="1"/>
</dbReference>
<dbReference type="Gene3D" id="3.40.50.300">
    <property type="entry name" value="P-loop containing nucleotide triphosphate hydrolases"/>
    <property type="match status" value="1"/>
</dbReference>
<evidence type="ECO:0000313" key="5">
    <source>
        <dbReference type="Proteomes" id="UP001610657"/>
    </source>
</evidence>
<gene>
    <name evidence="4" type="ORF">RA271_28470</name>
</gene>
<accession>A0ABW7NVX0</accession>
<dbReference type="Proteomes" id="UP001610657">
    <property type="component" value="Unassembled WGS sequence"/>
</dbReference>
<feature type="domain" description="Sigma-54 factor interaction" evidence="3">
    <location>
        <begin position="1"/>
        <end position="88"/>
    </location>
</feature>
<proteinExistence type="predicted"/>
<feature type="non-terminal residue" evidence="4">
    <location>
        <position position="88"/>
    </location>
</feature>
<evidence type="ECO:0000259" key="3">
    <source>
        <dbReference type="PROSITE" id="PS50045"/>
    </source>
</evidence>
<evidence type="ECO:0000256" key="2">
    <source>
        <dbReference type="ARBA" id="ARBA00022840"/>
    </source>
</evidence>
<reference evidence="4 5" key="1">
    <citation type="submission" date="2023-08" db="EMBL/GenBank/DDBJ databases">
        <title>Genomic and mutational analysis of Pseudomonas syringae pv. tagetis EB037 pathogenicity on sunflower.</title>
        <authorList>
            <person name="Maul J.E."/>
        </authorList>
    </citation>
    <scope>NUCLEOTIDE SEQUENCE [LARGE SCALE GENOMIC DNA]</scope>
    <source>
        <strain evidence="4 5">EB037_T1</strain>
    </source>
</reference>
<sequence length="88" mass="9659">GKEMFARLLHQLSRKREGPFVSLICSSIPDNLIQAELFGVERGSYTGSTISCPGRFERGDGGSLFLEEITSLSLAGQSNLLRGLQERE</sequence>
<dbReference type="RefSeq" id="WP_395577826.1">
    <property type="nucleotide sequence ID" value="NZ_JAVCQK010000309.1"/>
</dbReference>
<comment type="caution">
    <text evidence="4">The sequence shown here is derived from an EMBL/GenBank/DDBJ whole genome shotgun (WGS) entry which is preliminary data.</text>
</comment>
<keyword evidence="1" id="KW-0547">Nucleotide-binding</keyword>
<dbReference type="EMBL" id="JAVCQK010000309">
    <property type="protein sequence ID" value="MFH7519061.1"/>
    <property type="molecule type" value="Genomic_DNA"/>
</dbReference>
<protein>
    <submittedName>
        <fullName evidence="4">Sigma 54-interacting transcriptional regulator</fullName>
    </submittedName>
</protein>
<keyword evidence="2" id="KW-0067">ATP-binding</keyword>